<evidence type="ECO:0000256" key="1">
    <source>
        <dbReference type="ARBA" id="ARBA00023015"/>
    </source>
</evidence>
<keyword evidence="3" id="KW-0804">Transcription</keyword>
<evidence type="ECO:0000256" key="2">
    <source>
        <dbReference type="ARBA" id="ARBA00023125"/>
    </source>
</evidence>
<dbReference type="InterPro" id="IPR011075">
    <property type="entry name" value="TetR_C"/>
</dbReference>
<reference evidence="4 5" key="1">
    <citation type="journal article" date="2019" name="Emerg. Microbes Infect.">
        <title>Comprehensive subspecies identification of 175 nontuberculous mycobacteria species based on 7547 genomic profiles.</title>
        <authorList>
            <person name="Matsumoto Y."/>
            <person name="Kinjo T."/>
            <person name="Motooka D."/>
            <person name="Nabeya D."/>
            <person name="Jung N."/>
            <person name="Uechi K."/>
            <person name="Horii T."/>
            <person name="Iida T."/>
            <person name="Fujita J."/>
            <person name="Nakamura S."/>
        </authorList>
    </citation>
    <scope>NUCLEOTIDE SEQUENCE [LARGE SCALE GENOMIC DNA]</scope>
    <source>
        <strain evidence="4 5">JCM 14742</strain>
    </source>
</reference>
<dbReference type="OrthoDB" id="9796019at2"/>
<dbReference type="AlphaFoldDB" id="A0A7I7YUL6"/>
<proteinExistence type="predicted"/>
<dbReference type="SUPFAM" id="SSF48498">
    <property type="entry name" value="Tetracyclin repressor-like, C-terminal domain"/>
    <property type="match status" value="1"/>
</dbReference>
<dbReference type="RefSeq" id="WP_085267738.1">
    <property type="nucleotide sequence ID" value="NZ_AP022614.1"/>
</dbReference>
<gene>
    <name evidence="4" type="ORF">MPRM_26900</name>
</gene>
<dbReference type="Gene3D" id="1.10.10.60">
    <property type="entry name" value="Homeodomain-like"/>
    <property type="match status" value="1"/>
</dbReference>
<dbReference type="GO" id="GO:0000976">
    <property type="term" value="F:transcription cis-regulatory region binding"/>
    <property type="evidence" value="ECO:0007669"/>
    <property type="project" value="TreeGrafter"/>
</dbReference>
<accession>A0A7I7YUL6</accession>
<dbReference type="GO" id="GO:0003700">
    <property type="term" value="F:DNA-binding transcription factor activity"/>
    <property type="evidence" value="ECO:0007669"/>
    <property type="project" value="TreeGrafter"/>
</dbReference>
<keyword evidence="1" id="KW-0805">Transcription regulation</keyword>
<sequence>MTGPESRLRQRTDGRLDRSRDPAILDAALAALAEHGYDATNMNDIAARAGVGKALIYRRWSSKVALITDALVYWRPDLLSDDAPDTGALASDLDAVVARAQRNDDDLVSNDLILRVALQAVHDRELACALDDLILFRGRRVMTTILQRAVERGEIHAGVDVALVADVITGMGLIRIVSGDAIDAAFIRRVIDTLVLPAVRAPLGQ</sequence>
<evidence type="ECO:0000313" key="4">
    <source>
        <dbReference type="EMBL" id="BBZ45409.1"/>
    </source>
</evidence>
<dbReference type="PRINTS" id="PR00455">
    <property type="entry name" value="HTHTETR"/>
</dbReference>
<protein>
    <submittedName>
        <fullName evidence="4">TetR family transcriptional regulator</fullName>
    </submittedName>
</protein>
<dbReference type="Proteomes" id="UP000467105">
    <property type="component" value="Chromosome"/>
</dbReference>
<dbReference type="InterPro" id="IPR036271">
    <property type="entry name" value="Tet_transcr_reg_TetR-rel_C_sf"/>
</dbReference>
<evidence type="ECO:0000256" key="3">
    <source>
        <dbReference type="ARBA" id="ARBA00023163"/>
    </source>
</evidence>
<keyword evidence="5" id="KW-1185">Reference proteome</keyword>
<dbReference type="InterPro" id="IPR050109">
    <property type="entry name" value="HTH-type_TetR-like_transc_reg"/>
</dbReference>
<keyword evidence="2" id="KW-0238">DNA-binding</keyword>
<dbReference type="Pfam" id="PF00440">
    <property type="entry name" value="TetR_N"/>
    <property type="match status" value="1"/>
</dbReference>
<dbReference type="Pfam" id="PF16859">
    <property type="entry name" value="TetR_C_11"/>
    <property type="match status" value="1"/>
</dbReference>
<organism evidence="4 5">
    <name type="scientific">Mycobacterium parmense</name>
    <dbReference type="NCBI Taxonomy" id="185642"/>
    <lineage>
        <taxon>Bacteria</taxon>
        <taxon>Bacillati</taxon>
        <taxon>Actinomycetota</taxon>
        <taxon>Actinomycetes</taxon>
        <taxon>Mycobacteriales</taxon>
        <taxon>Mycobacteriaceae</taxon>
        <taxon>Mycobacterium</taxon>
        <taxon>Mycobacterium simiae complex</taxon>
    </lineage>
</organism>
<dbReference type="PROSITE" id="PS50977">
    <property type="entry name" value="HTH_TETR_2"/>
    <property type="match status" value="1"/>
</dbReference>
<dbReference type="PANTHER" id="PTHR30055">
    <property type="entry name" value="HTH-TYPE TRANSCRIPTIONAL REGULATOR RUTR"/>
    <property type="match status" value="1"/>
</dbReference>
<name>A0A7I7YUL6_9MYCO</name>
<dbReference type="EMBL" id="AP022614">
    <property type="protein sequence ID" value="BBZ45409.1"/>
    <property type="molecule type" value="Genomic_DNA"/>
</dbReference>
<evidence type="ECO:0000313" key="5">
    <source>
        <dbReference type="Proteomes" id="UP000467105"/>
    </source>
</evidence>
<dbReference type="InterPro" id="IPR009057">
    <property type="entry name" value="Homeodomain-like_sf"/>
</dbReference>
<dbReference type="InterPro" id="IPR001647">
    <property type="entry name" value="HTH_TetR"/>
</dbReference>
<dbReference type="SUPFAM" id="SSF46689">
    <property type="entry name" value="Homeodomain-like"/>
    <property type="match status" value="1"/>
</dbReference>
<dbReference type="PANTHER" id="PTHR30055:SF148">
    <property type="entry name" value="TETR-FAMILY TRANSCRIPTIONAL REGULATOR"/>
    <property type="match status" value="1"/>
</dbReference>
<dbReference type="Gene3D" id="1.10.357.10">
    <property type="entry name" value="Tetracycline Repressor, domain 2"/>
    <property type="match status" value="1"/>
</dbReference>